<proteinExistence type="predicted"/>
<reference evidence="1 2" key="1">
    <citation type="submission" date="2021-02" db="EMBL/GenBank/DDBJ databases">
        <title>Porcisia hertigi Genome sequencing and assembly.</title>
        <authorList>
            <person name="Almutairi H."/>
            <person name="Gatherer D."/>
        </authorList>
    </citation>
    <scope>NUCLEOTIDE SEQUENCE [LARGE SCALE GENOMIC DNA]</scope>
    <source>
        <strain evidence="1 2">C119</strain>
    </source>
</reference>
<gene>
    <name evidence="1" type="ORF">JKF63_04211</name>
</gene>
<protein>
    <submittedName>
        <fullName evidence="1">Uncharacterized protein</fullName>
    </submittedName>
</protein>
<organism evidence="1 2">
    <name type="scientific">Porcisia hertigi</name>
    <dbReference type="NCBI Taxonomy" id="2761500"/>
    <lineage>
        <taxon>Eukaryota</taxon>
        <taxon>Discoba</taxon>
        <taxon>Euglenozoa</taxon>
        <taxon>Kinetoplastea</taxon>
        <taxon>Metakinetoplastina</taxon>
        <taxon>Trypanosomatida</taxon>
        <taxon>Trypanosomatidae</taxon>
        <taxon>Leishmaniinae</taxon>
        <taxon>Porcisia</taxon>
    </lineage>
</organism>
<comment type="caution">
    <text evidence="1">The sequence shown here is derived from an EMBL/GenBank/DDBJ whole genome shotgun (WGS) entry which is preliminary data.</text>
</comment>
<keyword evidence="2" id="KW-1185">Reference proteome</keyword>
<dbReference type="RefSeq" id="XP_067756388.1">
    <property type="nucleotide sequence ID" value="XM_067900204.1"/>
</dbReference>
<dbReference type="KEGG" id="phet:94290281"/>
<evidence type="ECO:0000313" key="1">
    <source>
        <dbReference type="EMBL" id="KAG5501941.1"/>
    </source>
</evidence>
<name>A0A836INM1_9TRYP</name>
<evidence type="ECO:0000313" key="2">
    <source>
        <dbReference type="Proteomes" id="UP000674318"/>
    </source>
</evidence>
<sequence length="176" mass="18612">MLFHRIPSVARTAAVPGQRKHSRSAICLHHFACTCAVRESGACVRAVNALLLPLLRVDAQRDPEVREMCCACAQMRMCVTAANGAIRGARSLHPLAGLGAVVRPSGSAGEPFAVHAVRAGLWCCCVFAEEARDDAAESECTFLERALAETDAPPRPRVCACVCVYVVGVGVGLRAA</sequence>
<accession>A0A836INM1</accession>
<dbReference type="Proteomes" id="UP000674318">
    <property type="component" value="Unassembled WGS sequence"/>
</dbReference>
<dbReference type="EMBL" id="JAFJZO010000026">
    <property type="protein sequence ID" value="KAG5501941.1"/>
    <property type="molecule type" value="Genomic_DNA"/>
</dbReference>
<dbReference type="AlphaFoldDB" id="A0A836INM1"/>
<dbReference type="GeneID" id="94290281"/>